<keyword evidence="5" id="KW-1185">Reference proteome</keyword>
<evidence type="ECO:0000256" key="1">
    <source>
        <dbReference type="ARBA" id="ARBA00022801"/>
    </source>
</evidence>
<sequence>MENLKVQAFFKQGRGAIATSIEGETENAAIFHYTVHASTDSILTKIVARLDLPAGRDFRIFKEGFQSWSICRSFAGTETDSNRFSPSAAAAMTEQGLDPERLYFHKHGYLAAGSDPVQPAYHWAALRYDDGAVWLAGALTFHRFITKIGCDPAGRQLLIELDCDDIAIPAGAALAGETLYLYRGREPEETVVERYAGLAAERMKAGFDRSIPVGWCSWYEFFTAVRGEDIYRNLAVLRDKAYPVEVVLLDDGYQQAIGDWLAVNDKFGNDLRGLVRDTRAAGFKPGIWLAPFIVSERSALCREHPDWVVRDEQGRNEVVLYGWNQRIYGLDLSRPEVLDYLVRVFATMARDWGMDYFKLDFVFAGMVKGKRASDRMTAVEGYRNALTLIRRAVGPGKYLLGCGAPTGPSIGLFDGMRIGPDVAPRWSDPDQASPAVANALRNILNRSFYHGKWWINDPDCLLVRDSRTELTGDEVLSLATAIKLSGGMLFYGDDLAALAPERERIIAKMGKPLPRPAFPVDFLRQDLSELYLAQLPDRIYLGVFNFSDLPVVKEVALSVLGIPVREYRIADYWEERDLGRTADRFDVPLERHASKLLVLTPEGPA</sequence>
<dbReference type="SUPFAM" id="SSF51445">
    <property type="entry name" value="(Trans)glycosidases"/>
    <property type="match status" value="1"/>
</dbReference>
<dbReference type="PANTHER" id="PTHR43053:SF3">
    <property type="entry name" value="ALPHA-GALACTOSIDASE C-RELATED"/>
    <property type="match status" value="1"/>
</dbReference>
<keyword evidence="1" id="KW-0378">Hydrolase</keyword>
<dbReference type="OrthoDB" id="9758822at2"/>
<comment type="caution">
    <text evidence="4">The sequence shown here is derived from an EMBL/GenBank/DDBJ whole genome shotgun (WGS) entry which is preliminary data.</text>
</comment>
<evidence type="ECO:0000313" key="5">
    <source>
        <dbReference type="Proteomes" id="UP000295008"/>
    </source>
</evidence>
<dbReference type="AlphaFoldDB" id="A0A4R1R798"/>
<evidence type="ECO:0000313" key="4">
    <source>
        <dbReference type="EMBL" id="TCL61485.1"/>
    </source>
</evidence>
<evidence type="ECO:0000259" key="3">
    <source>
        <dbReference type="Pfam" id="PF17801"/>
    </source>
</evidence>
<evidence type="ECO:0000256" key="2">
    <source>
        <dbReference type="ARBA" id="ARBA00023295"/>
    </source>
</evidence>
<dbReference type="GO" id="GO:0016052">
    <property type="term" value="P:carbohydrate catabolic process"/>
    <property type="evidence" value="ECO:0007669"/>
    <property type="project" value="InterPro"/>
</dbReference>
<protein>
    <submittedName>
        <fullName evidence="4">Alpha-galactosidase</fullName>
    </submittedName>
</protein>
<proteinExistence type="predicted"/>
<feature type="domain" description="Alpha galactosidase C-terminal" evidence="3">
    <location>
        <begin position="529"/>
        <end position="599"/>
    </location>
</feature>
<organism evidence="4 5">
    <name type="scientific">Hydrogenispora ethanolica</name>
    <dbReference type="NCBI Taxonomy" id="1082276"/>
    <lineage>
        <taxon>Bacteria</taxon>
        <taxon>Bacillati</taxon>
        <taxon>Bacillota</taxon>
        <taxon>Hydrogenispora</taxon>
    </lineage>
</organism>
<dbReference type="InterPro" id="IPR002252">
    <property type="entry name" value="Glyco_hydro_36"/>
</dbReference>
<dbReference type="CDD" id="cd14791">
    <property type="entry name" value="GH36"/>
    <property type="match status" value="1"/>
</dbReference>
<dbReference type="RefSeq" id="WP_132016292.1">
    <property type="nucleotide sequence ID" value="NZ_SLUN01000034.1"/>
</dbReference>
<dbReference type="InterPro" id="IPR013785">
    <property type="entry name" value="Aldolase_TIM"/>
</dbReference>
<dbReference type="Pfam" id="PF02065">
    <property type="entry name" value="Melibiase"/>
    <property type="match status" value="1"/>
</dbReference>
<dbReference type="InterPro" id="IPR041233">
    <property type="entry name" value="Melibiase_C"/>
</dbReference>
<dbReference type="Gene3D" id="2.60.40.1180">
    <property type="entry name" value="Golgi alpha-mannosidase II"/>
    <property type="match status" value="1"/>
</dbReference>
<dbReference type="PANTHER" id="PTHR43053">
    <property type="entry name" value="GLYCOSIDASE FAMILY 31"/>
    <property type="match status" value="1"/>
</dbReference>
<dbReference type="Pfam" id="PF17801">
    <property type="entry name" value="Melibiase_C"/>
    <property type="match status" value="1"/>
</dbReference>
<dbReference type="GO" id="GO:0004557">
    <property type="term" value="F:alpha-galactosidase activity"/>
    <property type="evidence" value="ECO:0007669"/>
    <property type="project" value="InterPro"/>
</dbReference>
<dbReference type="EMBL" id="SLUN01000034">
    <property type="protein sequence ID" value="TCL61485.1"/>
    <property type="molecule type" value="Genomic_DNA"/>
</dbReference>
<accession>A0A4R1R798</accession>
<dbReference type="InterPro" id="IPR050985">
    <property type="entry name" value="Alpha-glycosidase_related"/>
</dbReference>
<dbReference type="Gene3D" id="3.20.20.70">
    <property type="entry name" value="Aldolase class I"/>
    <property type="match status" value="1"/>
</dbReference>
<dbReference type="Proteomes" id="UP000295008">
    <property type="component" value="Unassembled WGS sequence"/>
</dbReference>
<keyword evidence="2" id="KW-0326">Glycosidase</keyword>
<name>A0A4R1R798_HYDET</name>
<reference evidence="4 5" key="1">
    <citation type="submission" date="2019-03" db="EMBL/GenBank/DDBJ databases">
        <title>Genomic Encyclopedia of Type Strains, Phase IV (KMG-IV): sequencing the most valuable type-strain genomes for metagenomic binning, comparative biology and taxonomic classification.</title>
        <authorList>
            <person name="Goeker M."/>
        </authorList>
    </citation>
    <scope>NUCLEOTIDE SEQUENCE [LARGE SCALE GENOMIC DNA]</scope>
    <source>
        <strain evidence="4 5">LX-B</strain>
    </source>
</reference>
<dbReference type="InterPro" id="IPR017853">
    <property type="entry name" value="GH"/>
</dbReference>
<dbReference type="InterPro" id="IPR013780">
    <property type="entry name" value="Glyco_hydro_b"/>
</dbReference>
<gene>
    <name evidence="4" type="ORF">EDC14_103441</name>
</gene>